<dbReference type="RefSeq" id="WP_038258566.1">
    <property type="nucleotide sequence ID" value="NZ_UAVL01000001.1"/>
</dbReference>
<gene>
    <name evidence="2" type="ORF">NCTC11967_00361</name>
</gene>
<evidence type="ECO:0000313" key="2">
    <source>
        <dbReference type="EMBL" id="SQA60136.1"/>
    </source>
</evidence>
<dbReference type="Proteomes" id="UP000251313">
    <property type="component" value="Unassembled WGS sequence"/>
</dbReference>
<dbReference type="Gene3D" id="3.50.50.60">
    <property type="entry name" value="FAD/NAD(P)-binding domain"/>
    <property type="match status" value="1"/>
</dbReference>
<evidence type="ECO:0000313" key="3">
    <source>
        <dbReference type="Proteomes" id="UP000251313"/>
    </source>
</evidence>
<dbReference type="Pfam" id="PF13454">
    <property type="entry name" value="NAD_binding_9"/>
    <property type="match status" value="1"/>
</dbReference>
<dbReference type="PANTHER" id="PTHR40254:SF1">
    <property type="entry name" value="BLR0577 PROTEIN"/>
    <property type="match status" value="1"/>
</dbReference>
<dbReference type="SUPFAM" id="SSF51905">
    <property type="entry name" value="FAD/NAD(P)-binding domain"/>
    <property type="match status" value="1"/>
</dbReference>
<name>A0AB38FQ91_9ENTR</name>
<sequence length="470" mass="52042">MKSYAIVGAGYTGLSVLAQLLEHAKGDVASITLFDVPEKLAVGTAFAEDVSTNLLNRPVNSMYFRERGDFGAWLARHDPKAPVTDSAFLPRARFGQFLCHQLRECQQQAASLGIELNIVPQRVIDVFSLETCLRVQTEDGTDRFYHRCFLCLGTATSHDPYGLRHQPGYYDSVWPVSCLDITRDDCVAIIGSRLSAHDAAIALASKCRKIYFLSRKGALPRQIEGYCDITPQAFTTDEIDRLLVAHGRITVAQLFRLLRREFNAHHCSLSQFIQHADPGVTAMSILLALNNTVSYAWRKLSEHQRQHFILRWQPRWQQLRIPIASPNAEKIAALFRSGKLEHLHGDIAITPRRQGFTIAVPGREPIVASKVINASGISSAPASYPLAQRLVQRGMACEHPFGGIRVCSDSLCLQDVAGRTVSGIKCIGQLTVGDYYAVGNIDVLHSQARQAVISGWHDTPLAECAQGEER</sequence>
<dbReference type="InterPro" id="IPR038732">
    <property type="entry name" value="HpyO/CreE_NAD-binding"/>
</dbReference>
<dbReference type="InterPro" id="IPR036188">
    <property type="entry name" value="FAD/NAD-bd_sf"/>
</dbReference>
<dbReference type="InterPro" id="IPR052189">
    <property type="entry name" value="L-asp_N-monooxygenase_NS-form"/>
</dbReference>
<dbReference type="EMBL" id="UAVL01000001">
    <property type="protein sequence ID" value="SQA60136.1"/>
    <property type="molecule type" value="Genomic_DNA"/>
</dbReference>
<feature type="domain" description="FAD-dependent urate hydroxylase HpyO/Asp monooxygenase CreE-like FAD/NAD(P)-binding" evidence="1">
    <location>
        <begin position="5"/>
        <end position="154"/>
    </location>
</feature>
<evidence type="ECO:0000259" key="1">
    <source>
        <dbReference type="Pfam" id="PF13454"/>
    </source>
</evidence>
<dbReference type="AlphaFoldDB" id="A0AB38FQ91"/>
<reference evidence="2 3" key="1">
    <citation type="submission" date="2018-06" db="EMBL/GenBank/DDBJ databases">
        <authorList>
            <consortium name="Pathogen Informatics"/>
            <person name="Doyle S."/>
        </authorList>
    </citation>
    <scope>NUCLEOTIDE SEQUENCE [LARGE SCALE GENOMIC DNA]</scope>
    <source>
        <strain evidence="2 3">NCTC11967</strain>
    </source>
</reference>
<accession>A0AB38FQ91</accession>
<proteinExistence type="predicted"/>
<comment type="caution">
    <text evidence="2">The sequence shown here is derived from an EMBL/GenBank/DDBJ whole genome shotgun (WGS) entry which is preliminary data.</text>
</comment>
<dbReference type="PANTHER" id="PTHR40254">
    <property type="entry name" value="BLR0577 PROTEIN"/>
    <property type="match status" value="1"/>
</dbReference>
<protein>
    <submittedName>
        <fullName evidence="2">Uncharacterized protein conserved in bacteria</fullName>
    </submittedName>
</protein>
<organism evidence="2 3">
    <name type="scientific">Yokenella regensburgei</name>
    <dbReference type="NCBI Taxonomy" id="158877"/>
    <lineage>
        <taxon>Bacteria</taxon>
        <taxon>Pseudomonadati</taxon>
        <taxon>Pseudomonadota</taxon>
        <taxon>Gammaproteobacteria</taxon>
        <taxon>Enterobacterales</taxon>
        <taxon>Enterobacteriaceae</taxon>
        <taxon>Yokenella</taxon>
    </lineage>
</organism>